<dbReference type="PANTHER" id="PTHR38444">
    <property type="entry name" value="ENTEROBACTIN BIOSYNTHESIS PROTEIN YBDZ"/>
    <property type="match status" value="1"/>
</dbReference>
<organism evidence="2 3">
    <name type="scientific">Planobispora longispora</name>
    <dbReference type="NCBI Taxonomy" id="28887"/>
    <lineage>
        <taxon>Bacteria</taxon>
        <taxon>Bacillati</taxon>
        <taxon>Actinomycetota</taxon>
        <taxon>Actinomycetes</taxon>
        <taxon>Streptosporangiales</taxon>
        <taxon>Streptosporangiaceae</taxon>
        <taxon>Planobispora</taxon>
    </lineage>
</organism>
<comment type="caution">
    <text evidence="2">The sequence shown here is derived from an EMBL/GenBank/DDBJ whole genome shotgun (WGS) entry which is preliminary data.</text>
</comment>
<proteinExistence type="predicted"/>
<dbReference type="AlphaFoldDB" id="A0A8J3RVW0"/>
<dbReference type="GO" id="GO:0005829">
    <property type="term" value="C:cytosol"/>
    <property type="evidence" value="ECO:0007669"/>
    <property type="project" value="TreeGrafter"/>
</dbReference>
<dbReference type="RefSeq" id="WP_203895482.1">
    <property type="nucleotide sequence ID" value="NZ_BOOH01000068.1"/>
</dbReference>
<gene>
    <name evidence="2" type="primary">mbtH_3</name>
    <name evidence="2" type="ORF">Plo01_75100</name>
</gene>
<evidence type="ECO:0000259" key="1">
    <source>
        <dbReference type="SMART" id="SM00923"/>
    </source>
</evidence>
<dbReference type="SUPFAM" id="SSF160582">
    <property type="entry name" value="MbtH-like"/>
    <property type="match status" value="1"/>
</dbReference>
<sequence>MTDGPMRVVVNDEEQYSIWWSDRELPPGWSATGFEGPRQECLDHIATVWTDLRPLSVRNRTP</sequence>
<keyword evidence="3" id="KW-1185">Reference proteome</keyword>
<name>A0A8J3RVW0_9ACTN</name>
<protein>
    <submittedName>
        <fullName evidence="2">MbtH protein</fullName>
    </submittedName>
</protein>
<dbReference type="EMBL" id="BOOH01000068">
    <property type="protein sequence ID" value="GIH81081.1"/>
    <property type="molecule type" value="Genomic_DNA"/>
</dbReference>
<dbReference type="Pfam" id="PF03621">
    <property type="entry name" value="MbtH"/>
    <property type="match status" value="1"/>
</dbReference>
<reference evidence="2 3" key="1">
    <citation type="submission" date="2021-01" db="EMBL/GenBank/DDBJ databases">
        <title>Whole genome shotgun sequence of Planobispora longispora NBRC 13918.</title>
        <authorList>
            <person name="Komaki H."/>
            <person name="Tamura T."/>
        </authorList>
    </citation>
    <scope>NUCLEOTIDE SEQUENCE [LARGE SCALE GENOMIC DNA]</scope>
    <source>
        <strain evidence="2 3">NBRC 13918</strain>
    </source>
</reference>
<dbReference type="PANTHER" id="PTHR38444:SF1">
    <property type="entry name" value="ENTEROBACTIN BIOSYNTHESIS PROTEIN YBDZ"/>
    <property type="match status" value="1"/>
</dbReference>
<feature type="domain" description="MbtH-like" evidence="1">
    <location>
        <begin position="2"/>
        <end position="47"/>
    </location>
</feature>
<evidence type="ECO:0000313" key="3">
    <source>
        <dbReference type="Proteomes" id="UP000616724"/>
    </source>
</evidence>
<evidence type="ECO:0000313" key="2">
    <source>
        <dbReference type="EMBL" id="GIH81081.1"/>
    </source>
</evidence>
<dbReference type="SMART" id="SM00923">
    <property type="entry name" value="MbtH"/>
    <property type="match status" value="1"/>
</dbReference>
<dbReference type="Gene3D" id="3.90.820.10">
    <property type="entry name" value="Structural Genomics, Unknown Function 30-nov-00 1gh9 Mol_id"/>
    <property type="match status" value="1"/>
</dbReference>
<dbReference type="InterPro" id="IPR038020">
    <property type="entry name" value="MbtH-like_sf"/>
</dbReference>
<dbReference type="Proteomes" id="UP000616724">
    <property type="component" value="Unassembled WGS sequence"/>
</dbReference>
<dbReference type="GO" id="GO:0019290">
    <property type="term" value="P:siderophore biosynthetic process"/>
    <property type="evidence" value="ECO:0007669"/>
    <property type="project" value="TreeGrafter"/>
</dbReference>
<accession>A0A8J3RVW0</accession>
<dbReference type="InterPro" id="IPR005153">
    <property type="entry name" value="MbtH-like_dom"/>
</dbReference>
<dbReference type="InterPro" id="IPR037407">
    <property type="entry name" value="MLP_fam"/>
</dbReference>